<protein>
    <submittedName>
        <fullName evidence="3">Mobile element protein</fullName>
    </submittedName>
</protein>
<dbReference type="Proteomes" id="UP000268048">
    <property type="component" value="Chromosome"/>
</dbReference>
<sequence length="724" mass="81246">MNDLSQIEQGAKTTYRPFDLSGFDLSHICSEAELQAIASRLQRSNWECLQVTAPRLLEPLLAVATLSGVSIEVAKLSIAALLWRTSKSKTPCWSWSEAQWLELLNSSSGSRVYLAAVAYHLSGFRSFKKVKKFRQPALYASAIFGYSIFMAEQSRLTQVLHSQGYAQQNLDQFLSNSLGTLMLENGDPRLDSFTEDLLRCGQAHRRENVARAIGKISRGLAAMGIIDHPLHMRGYVGWREKSIEGVSFQWVEWCRRWRDTSTLRPRTRESNYSLILRAGLWLSQTAPHITSPSDWEMSTCADFIAAVDRMVIGEWSLESAPAKRLPGQGLPIAANSKKCFLHAMRRFFIDVELWGWCRLRFSPRYHLATPRTTAFSSGVNPRVIDDSIWLKLIWASLHLEQEDLLSEIHYPLSMIKAMAVIWTHAGLRSNEIIRLARGCAHAQDNDIAHDDGSLIKAGTLCYLDIPASKTFKEFVKPVAVVVKACVDAWLLERPEYQAPLLDERTGERVEYLFQYRGKRMGTSILNKTIIPILCAKAGVGLQDSRGQITSHRGRASAVTALANVPQGMSLIELMQWSGHSSPTSTMHYIRICPTKLAASFVKADQMSHMVSLLIDHDVIARHSDEPYAFYDLGDSYCANPFWSRCPHRMACAGCDFNLPKASARAQALESKVSIGRYLEAVPLTIDERAIVEGDLEKLDSLIRKLDNVPTLDGRTPNEIEMKKG</sequence>
<evidence type="ECO:0000256" key="1">
    <source>
        <dbReference type="ARBA" id="ARBA00023172"/>
    </source>
</evidence>
<dbReference type="GO" id="GO:0006310">
    <property type="term" value="P:DNA recombination"/>
    <property type="evidence" value="ECO:0007669"/>
    <property type="project" value="UniProtKB-KW"/>
</dbReference>
<dbReference type="EMBL" id="CP027753">
    <property type="protein sequence ID" value="AZE48318.1"/>
    <property type="molecule type" value="Genomic_DNA"/>
</dbReference>
<gene>
    <name evidence="3" type="ORF">C4K04_2646</name>
</gene>
<dbReference type="InterPro" id="IPR013762">
    <property type="entry name" value="Integrase-like_cat_sf"/>
</dbReference>
<name>A0A3G7TP80_9PSED</name>
<keyword evidence="1" id="KW-0233">DNA recombination</keyword>
<dbReference type="AlphaFoldDB" id="A0A3G7TP80"/>
<dbReference type="Pfam" id="PF00589">
    <property type="entry name" value="Phage_integrase"/>
    <property type="match status" value="1"/>
</dbReference>
<feature type="domain" description="Tyr recombinase" evidence="2">
    <location>
        <begin position="392"/>
        <end position="601"/>
    </location>
</feature>
<evidence type="ECO:0000259" key="2">
    <source>
        <dbReference type="PROSITE" id="PS51898"/>
    </source>
</evidence>
<dbReference type="InterPro" id="IPR002104">
    <property type="entry name" value="Integrase_catalytic"/>
</dbReference>
<dbReference type="GO" id="GO:0015074">
    <property type="term" value="P:DNA integration"/>
    <property type="evidence" value="ECO:0007669"/>
    <property type="project" value="InterPro"/>
</dbReference>
<reference evidence="3 4" key="1">
    <citation type="submission" date="2018-03" db="EMBL/GenBank/DDBJ databases">
        <title>Diversity of phytobeneficial traits revealed by whole-genome analysis of worldwide-isolated phenazine-producing Pseudomonas spp.</title>
        <authorList>
            <person name="Biessy A."/>
            <person name="Novinscak A."/>
            <person name="Blom J."/>
            <person name="Leger G."/>
            <person name="Thomashow L.S."/>
            <person name="Cazorla F.M."/>
            <person name="Josic D."/>
            <person name="Filion M."/>
        </authorList>
    </citation>
    <scope>NUCLEOTIDE SEQUENCE [LARGE SCALE GENOMIC DNA]</scope>
    <source>
        <strain evidence="3 4">B25</strain>
    </source>
</reference>
<dbReference type="SUPFAM" id="SSF56349">
    <property type="entry name" value="DNA breaking-rejoining enzymes"/>
    <property type="match status" value="1"/>
</dbReference>
<dbReference type="PROSITE" id="PS51898">
    <property type="entry name" value="TYR_RECOMBINASE"/>
    <property type="match status" value="1"/>
</dbReference>
<dbReference type="RefSeq" id="WP_124320320.1">
    <property type="nucleotide sequence ID" value="NZ_CP027753.1"/>
</dbReference>
<proteinExistence type="predicted"/>
<evidence type="ECO:0000313" key="4">
    <source>
        <dbReference type="Proteomes" id="UP000268048"/>
    </source>
</evidence>
<organism evidence="3 4">
    <name type="scientific">Pseudomonas chlororaphis</name>
    <dbReference type="NCBI Taxonomy" id="587753"/>
    <lineage>
        <taxon>Bacteria</taxon>
        <taxon>Pseudomonadati</taxon>
        <taxon>Pseudomonadota</taxon>
        <taxon>Gammaproteobacteria</taxon>
        <taxon>Pseudomonadales</taxon>
        <taxon>Pseudomonadaceae</taxon>
        <taxon>Pseudomonas</taxon>
    </lineage>
</organism>
<evidence type="ECO:0000313" key="3">
    <source>
        <dbReference type="EMBL" id="AZE48318.1"/>
    </source>
</evidence>
<dbReference type="Gene3D" id="1.10.443.10">
    <property type="entry name" value="Intergrase catalytic core"/>
    <property type="match status" value="1"/>
</dbReference>
<dbReference type="InterPro" id="IPR011010">
    <property type="entry name" value="DNA_brk_join_enz"/>
</dbReference>
<accession>A0A3G7TP80</accession>
<dbReference type="GO" id="GO:0003677">
    <property type="term" value="F:DNA binding"/>
    <property type="evidence" value="ECO:0007669"/>
    <property type="project" value="InterPro"/>
</dbReference>